<dbReference type="EC" id="3.2.1.28" evidence="3"/>
<reference evidence="15" key="1">
    <citation type="submission" date="2017-03" db="EMBL/GenBank/DDBJ databases">
        <title>Genome of strain Rhizobium sp. CNPSo 668.</title>
        <authorList>
            <person name="Ribeiro R."/>
        </authorList>
    </citation>
    <scope>NUCLEOTIDE SEQUENCE [LARGE SCALE GENOMIC DNA]</scope>
    <source>
        <strain evidence="15">CNPSo 668</strain>
    </source>
</reference>
<dbReference type="Gene3D" id="1.50.10.10">
    <property type="match status" value="1"/>
</dbReference>
<evidence type="ECO:0000313" key="15">
    <source>
        <dbReference type="EMBL" id="OWO92300.1"/>
    </source>
</evidence>
<comment type="cofactor">
    <cofactor evidence="10">
        <name>phosphate</name>
        <dbReference type="ChEBI" id="CHEBI:43474"/>
    </cofactor>
</comment>
<evidence type="ECO:0000259" key="13">
    <source>
        <dbReference type="Pfam" id="PF00723"/>
    </source>
</evidence>
<proteinExistence type="inferred from homology"/>
<evidence type="ECO:0000256" key="11">
    <source>
        <dbReference type="ARBA" id="ARBA00060615"/>
    </source>
</evidence>
<dbReference type="AlphaFoldDB" id="A0A246DPP3"/>
<accession>A0A246DPP3</accession>
<dbReference type="InterPro" id="IPR008928">
    <property type="entry name" value="6-hairpin_glycosidase_sf"/>
</dbReference>
<evidence type="ECO:0000256" key="12">
    <source>
        <dbReference type="SAM" id="MobiDB-lite"/>
    </source>
</evidence>
<comment type="catalytic activity">
    <reaction evidence="1">
        <text>alpha,alpha-trehalose + H2O = alpha-D-glucose + beta-D-glucose</text>
        <dbReference type="Rhea" id="RHEA:32675"/>
        <dbReference type="ChEBI" id="CHEBI:15377"/>
        <dbReference type="ChEBI" id="CHEBI:15903"/>
        <dbReference type="ChEBI" id="CHEBI:16551"/>
        <dbReference type="ChEBI" id="CHEBI:17925"/>
        <dbReference type="EC" id="3.2.1.28"/>
    </reaction>
</comment>
<evidence type="ECO:0000256" key="8">
    <source>
        <dbReference type="ARBA" id="ARBA00030473"/>
    </source>
</evidence>
<evidence type="ECO:0000256" key="9">
    <source>
        <dbReference type="ARBA" id="ARBA00031637"/>
    </source>
</evidence>
<dbReference type="InterPro" id="IPR045582">
    <property type="entry name" value="Trehalase-like_N"/>
</dbReference>
<dbReference type="Proteomes" id="UP000197269">
    <property type="component" value="Unassembled WGS sequence"/>
</dbReference>
<dbReference type="EMBL" id="MXPU01000018">
    <property type="protein sequence ID" value="OWO92300.1"/>
    <property type="molecule type" value="Genomic_DNA"/>
</dbReference>
<name>A0A246DPP3_9HYPH</name>
<feature type="domain" description="Trehalase-like N-terminal" evidence="14">
    <location>
        <begin position="2"/>
        <end position="150"/>
    </location>
</feature>
<dbReference type="RefSeq" id="WP_088396360.1">
    <property type="nucleotide sequence ID" value="NZ_MXPU01000018.1"/>
</dbReference>
<keyword evidence="6" id="KW-0119">Carbohydrate metabolism</keyword>
<dbReference type="InterPro" id="IPR012341">
    <property type="entry name" value="6hp_glycosidase-like_sf"/>
</dbReference>
<dbReference type="GO" id="GO:0004555">
    <property type="term" value="F:alpha,alpha-trehalase activity"/>
    <property type="evidence" value="ECO:0007669"/>
    <property type="project" value="UniProtKB-EC"/>
</dbReference>
<dbReference type="InterPro" id="IPR011613">
    <property type="entry name" value="GH15-like"/>
</dbReference>
<evidence type="ECO:0000256" key="6">
    <source>
        <dbReference type="ARBA" id="ARBA00023277"/>
    </source>
</evidence>
<dbReference type="PANTHER" id="PTHR31616:SF0">
    <property type="entry name" value="GLUCAN 1,4-ALPHA-GLUCOSIDASE"/>
    <property type="match status" value="1"/>
</dbReference>
<dbReference type="Pfam" id="PF00723">
    <property type="entry name" value="Glyco_hydro_15"/>
    <property type="match status" value="1"/>
</dbReference>
<gene>
    <name evidence="15" type="ORF">B5E41_23865</name>
</gene>
<evidence type="ECO:0000256" key="7">
    <source>
        <dbReference type="ARBA" id="ARBA00023295"/>
    </source>
</evidence>
<evidence type="ECO:0000256" key="10">
    <source>
        <dbReference type="ARBA" id="ARBA00053030"/>
    </source>
</evidence>
<keyword evidence="5" id="KW-0378">Hydrolase</keyword>
<comment type="similarity">
    <text evidence="2">Belongs to the glycosyl hydrolase 15 family.</text>
</comment>
<organism evidence="15">
    <name type="scientific">Rhizobium esperanzae</name>
    <dbReference type="NCBI Taxonomy" id="1967781"/>
    <lineage>
        <taxon>Bacteria</taxon>
        <taxon>Pseudomonadati</taxon>
        <taxon>Pseudomonadota</taxon>
        <taxon>Alphaproteobacteria</taxon>
        <taxon>Hyphomicrobiales</taxon>
        <taxon>Rhizobiaceae</taxon>
        <taxon>Rhizobium/Agrobacterium group</taxon>
        <taxon>Rhizobium</taxon>
    </lineage>
</organism>
<evidence type="ECO:0000256" key="5">
    <source>
        <dbReference type="ARBA" id="ARBA00022801"/>
    </source>
</evidence>
<protein>
    <recommendedName>
        <fullName evidence="4">Trehalase</fullName>
        <ecNumber evidence="3">3.2.1.28</ecNumber>
    </recommendedName>
    <alternativeName>
        <fullName evidence="8">Alpha,alpha-trehalase</fullName>
    </alternativeName>
    <alternativeName>
        <fullName evidence="9">Alpha,alpha-trehalose glucohydrolase</fullName>
    </alternativeName>
</protein>
<dbReference type="GO" id="GO:0005993">
    <property type="term" value="P:trehalose catabolic process"/>
    <property type="evidence" value="ECO:0007669"/>
    <property type="project" value="UniProtKB-ARBA"/>
</dbReference>
<evidence type="ECO:0000259" key="14">
    <source>
        <dbReference type="Pfam" id="PF19291"/>
    </source>
</evidence>
<dbReference type="FunFam" id="1.50.10.10:FF:000005">
    <property type="entry name" value="Glycosyl hydrolase, glucoamylase"/>
    <property type="match status" value="1"/>
</dbReference>
<keyword evidence="7" id="KW-0326">Glycosidase</keyword>
<evidence type="ECO:0000256" key="2">
    <source>
        <dbReference type="ARBA" id="ARBA00006188"/>
    </source>
</evidence>
<comment type="pathway">
    <text evidence="11">Glycan degradation; trehalose degradation; D-glucose from alpha,alpha-trehalose: step 1/1.</text>
</comment>
<dbReference type="PANTHER" id="PTHR31616">
    <property type="entry name" value="TREHALASE"/>
    <property type="match status" value="1"/>
</dbReference>
<feature type="domain" description="GH15-like" evidence="13">
    <location>
        <begin position="225"/>
        <end position="585"/>
    </location>
</feature>
<sequence>MALRIEDYGLIGNMLSAALVGKNGSIDWLCLPRFDSPACFAALLGTPDNGRWKIAPVDKVVRTRRRYLPDTAILETLFETATGVVTLVDFMPINEGDRHVDLIRIVTGVSGTVEMDMELVLRFENGQAVPWVRRKDYGLSAIAGPNAVELHTALELKGRNMKTFARFSVAAGDSVPMTMSYHPSNEQPHFVRDRSEELDRATTWWREWVKHGSFEDMPDAWRAPVVRSLITLKMLIYAPTGGIVAAPTTSLPEKIGGPRNWDYRYCWLRDSALTLYALLNSGYRQEADDWRQWLLRAVAGAPDQLQIMYGIAGERWLPEFEVPWLKGYERSVPVRIGNDAAGQMQIDVYGELIDTLNAARQAELQPQEEAWRLQKVLLAHLVAAWQTPDRGIWEVRGPARAFTHSRMMAWVAFDRAVICTDRYGLEGPVAKWREVRQQIHDEICTKGFDEKKNSFVQYYGGNTLDASLLLMPQVGFLPADDPRVVGTIAAVERELMHGGLVMRYSTNDTDDGVGGGEGAFLACSFWLADAYVLTGRRQDAYQLFGHLLSLRNELGLLAEEFDTIGRRLLGNFPQAFSHIGLINTAHNLVSAGGPARQRAEKTAPCKPHKVSSDAL</sequence>
<dbReference type="SUPFAM" id="SSF48208">
    <property type="entry name" value="Six-hairpin glycosidases"/>
    <property type="match status" value="1"/>
</dbReference>
<evidence type="ECO:0000256" key="3">
    <source>
        <dbReference type="ARBA" id="ARBA00012757"/>
    </source>
</evidence>
<evidence type="ECO:0000256" key="4">
    <source>
        <dbReference type="ARBA" id="ARBA00019905"/>
    </source>
</evidence>
<evidence type="ECO:0000256" key="1">
    <source>
        <dbReference type="ARBA" id="ARBA00001576"/>
    </source>
</evidence>
<feature type="region of interest" description="Disordered" evidence="12">
    <location>
        <begin position="593"/>
        <end position="615"/>
    </location>
</feature>
<comment type="caution">
    <text evidence="15">The sequence shown here is derived from an EMBL/GenBank/DDBJ whole genome shotgun (WGS) entry which is preliminary data.</text>
</comment>
<dbReference type="Pfam" id="PF19291">
    <property type="entry name" value="TREH_N"/>
    <property type="match status" value="1"/>
</dbReference>